<keyword evidence="2" id="KW-0964">Secreted</keyword>
<evidence type="ECO:0000256" key="1">
    <source>
        <dbReference type="ARBA" id="ARBA00004613"/>
    </source>
</evidence>
<dbReference type="OrthoDB" id="6041373at2759"/>
<reference evidence="5 6" key="1">
    <citation type="submission" date="2020-06" db="EMBL/GenBank/DDBJ databases">
        <authorList>
            <person name="Li R."/>
            <person name="Bekaert M."/>
        </authorList>
    </citation>
    <scope>NUCLEOTIDE SEQUENCE [LARGE SCALE GENOMIC DNA]</scope>
    <source>
        <strain evidence="6">wild</strain>
    </source>
</reference>
<protein>
    <recommendedName>
        <fullName evidence="7">NTR domain-containing protein</fullName>
    </recommendedName>
</protein>
<keyword evidence="6" id="KW-1185">Reference proteome</keyword>
<feature type="region of interest" description="Disordered" evidence="4">
    <location>
        <begin position="1"/>
        <end position="20"/>
    </location>
</feature>
<evidence type="ECO:0000256" key="3">
    <source>
        <dbReference type="PIRSR" id="PIRSR601820-3"/>
    </source>
</evidence>
<dbReference type="AlphaFoldDB" id="A0A6J8EMW7"/>
<dbReference type="Gene3D" id="2.40.50.120">
    <property type="match status" value="1"/>
</dbReference>
<dbReference type="EMBL" id="CACVKT020009319">
    <property type="protein sequence ID" value="CAC5421263.1"/>
    <property type="molecule type" value="Genomic_DNA"/>
</dbReference>
<evidence type="ECO:0000256" key="2">
    <source>
        <dbReference type="ARBA" id="ARBA00022525"/>
    </source>
</evidence>
<feature type="compositionally biased region" description="Polar residues" evidence="4">
    <location>
        <begin position="1"/>
        <end position="14"/>
    </location>
</feature>
<feature type="disulfide bond" evidence="3">
    <location>
        <begin position="126"/>
        <end position="171"/>
    </location>
</feature>
<comment type="subcellular location">
    <subcellularLocation>
        <location evidence="1">Secreted</location>
    </subcellularLocation>
</comment>
<dbReference type="GO" id="GO:0005576">
    <property type="term" value="C:extracellular region"/>
    <property type="evidence" value="ECO:0007669"/>
    <property type="project" value="UniProtKB-SubCell"/>
</dbReference>
<accession>A0A6J8EMW7</accession>
<gene>
    <name evidence="5" type="ORF">MCOR_53403</name>
</gene>
<name>A0A6J8EMW7_MYTCO</name>
<dbReference type="SUPFAM" id="SSF50242">
    <property type="entry name" value="TIMP-like"/>
    <property type="match status" value="1"/>
</dbReference>
<dbReference type="Proteomes" id="UP000507470">
    <property type="component" value="Unassembled WGS sequence"/>
</dbReference>
<organism evidence="5 6">
    <name type="scientific">Mytilus coruscus</name>
    <name type="common">Sea mussel</name>
    <dbReference type="NCBI Taxonomy" id="42192"/>
    <lineage>
        <taxon>Eukaryota</taxon>
        <taxon>Metazoa</taxon>
        <taxon>Spiralia</taxon>
        <taxon>Lophotrochozoa</taxon>
        <taxon>Mollusca</taxon>
        <taxon>Bivalvia</taxon>
        <taxon>Autobranchia</taxon>
        <taxon>Pteriomorphia</taxon>
        <taxon>Mytilida</taxon>
        <taxon>Mytiloidea</taxon>
        <taxon>Mytilidae</taxon>
        <taxon>Mytilinae</taxon>
        <taxon>Mytilus</taxon>
    </lineage>
</organism>
<evidence type="ECO:0000313" key="5">
    <source>
        <dbReference type="EMBL" id="CAC5421263.1"/>
    </source>
</evidence>
<sequence>MSGNTTYERSMTDNTTHDRSMFDNTTYARSISDTATYDRSMSDNTGIPNPVGSTVVIRVPSQGSLCGFKLTVGDQYLLSGSRNRKTRTITSTTCGNFLYKEEDVTFEQMIYLFTSGSYSYRKNCSCKEIINPRHEPGVFDESKGCKLPEELNADLDCYDKTGLCKREGGVCKWKNVDC</sequence>
<evidence type="ECO:0000256" key="4">
    <source>
        <dbReference type="SAM" id="MobiDB-lite"/>
    </source>
</evidence>
<dbReference type="InterPro" id="IPR001820">
    <property type="entry name" value="TIMP"/>
</dbReference>
<dbReference type="Pfam" id="PF00965">
    <property type="entry name" value="TIMP"/>
    <property type="match status" value="1"/>
</dbReference>
<dbReference type="InterPro" id="IPR008993">
    <property type="entry name" value="TIMP-like_OB-fold"/>
</dbReference>
<keyword evidence="3" id="KW-1015">Disulfide bond</keyword>
<dbReference type="GO" id="GO:0008191">
    <property type="term" value="F:metalloendopeptidase inhibitor activity"/>
    <property type="evidence" value="ECO:0007669"/>
    <property type="project" value="InterPro"/>
</dbReference>
<evidence type="ECO:0000313" key="6">
    <source>
        <dbReference type="Proteomes" id="UP000507470"/>
    </source>
</evidence>
<evidence type="ECO:0008006" key="7">
    <source>
        <dbReference type="Google" id="ProtNLM"/>
    </source>
</evidence>
<proteinExistence type="predicted"/>